<comment type="caution">
    <text evidence="1">The sequence shown here is derived from an EMBL/GenBank/DDBJ whole genome shotgun (WGS) entry which is preliminary data.</text>
</comment>
<evidence type="ECO:0000313" key="1">
    <source>
        <dbReference type="EMBL" id="KAK8835476.1"/>
    </source>
</evidence>
<evidence type="ECO:0008006" key="3">
    <source>
        <dbReference type="Google" id="ProtNLM"/>
    </source>
</evidence>
<organism evidence="1 2">
    <name type="scientific">Tritrichomonas musculus</name>
    <dbReference type="NCBI Taxonomy" id="1915356"/>
    <lineage>
        <taxon>Eukaryota</taxon>
        <taxon>Metamonada</taxon>
        <taxon>Parabasalia</taxon>
        <taxon>Tritrichomonadida</taxon>
        <taxon>Tritrichomonadidae</taxon>
        <taxon>Tritrichomonas</taxon>
    </lineage>
</organism>
<reference evidence="1 2" key="1">
    <citation type="submission" date="2024-04" db="EMBL/GenBank/DDBJ databases">
        <title>Tritrichomonas musculus Genome.</title>
        <authorList>
            <person name="Alves-Ferreira E."/>
            <person name="Grigg M."/>
            <person name="Lorenzi H."/>
            <person name="Galac M."/>
        </authorList>
    </citation>
    <scope>NUCLEOTIDE SEQUENCE [LARGE SCALE GENOMIC DNA]</scope>
    <source>
        <strain evidence="1 2">EAF2021</strain>
    </source>
</reference>
<accession>A0ABR2GP76</accession>
<dbReference type="EMBL" id="JAPFFF010000099">
    <property type="protein sequence ID" value="KAK8835476.1"/>
    <property type="molecule type" value="Genomic_DNA"/>
</dbReference>
<evidence type="ECO:0000313" key="2">
    <source>
        <dbReference type="Proteomes" id="UP001470230"/>
    </source>
</evidence>
<protein>
    <recommendedName>
        <fullName evidence="3">DUF3447 domain-containing protein</fullName>
    </recommendedName>
</protein>
<sequence length="384" mass="46390">MNIDDFVEKMKRIQQILIEFLEDEINIEENYEVFVETVTEQNMNKDIYQLKSVFQLINKIGCNHQRGYKFINKIEVVLTHFKKDMLQYFTNSEIFEIFKDNKRILLFLIQEKIIIIDEYIVALLTCDEFIKKKYAEYFSPEIKPFFCEQFINKYKNSNSELKNVNFIQEIMKNVPEKFYEKRIEGENDNYICELIRLNKVNEFDAYINQNKLSFDGYIPKSIFETNPFLIDKDRIKLIEYAAFFGSNDIIKYIQINGKVKLASNIWCYSIHSRSSELINDLENNHVLPPFNRYETILEESIKCHHISISNEIILNLIDKKEFQYNIESNFYDNHYRYAAEYHNYCFFPDMKYKNIFFYLCEFDYHSLVMLYLKEKSIDINAKII</sequence>
<gene>
    <name evidence="1" type="ORF">M9Y10_004531</name>
</gene>
<dbReference type="Proteomes" id="UP001470230">
    <property type="component" value="Unassembled WGS sequence"/>
</dbReference>
<keyword evidence="2" id="KW-1185">Reference proteome</keyword>
<name>A0ABR2GP76_9EUKA</name>
<proteinExistence type="predicted"/>